<name>A0A014N0Y7_9HYPO</name>
<dbReference type="AlphaFoldDB" id="A0A014N0Y7"/>
<evidence type="ECO:0000313" key="2">
    <source>
        <dbReference type="EMBL" id="EXU98838.1"/>
    </source>
</evidence>
<evidence type="ECO:0000256" key="1">
    <source>
        <dbReference type="SAM" id="MobiDB-lite"/>
    </source>
</evidence>
<proteinExistence type="predicted"/>
<sequence length="153" mass="15723">MRKTKASTFSNQDANHILHAMCLSNLFSRKQKQDANQETELQPSPPAQVTGRRTAAATALLRNSKFASDGGRRRYLSEKQTGAGYSPSGYTASPAIPDGQYDGIYGAVYGAVYSEVSGGANGGVSGRVYGGVYGTSSGGGLGTAAGGAYGSLL</sequence>
<feature type="region of interest" description="Disordered" evidence="1">
    <location>
        <begin position="31"/>
        <end position="54"/>
    </location>
</feature>
<protein>
    <submittedName>
        <fullName evidence="2">Uncharacterized protein</fullName>
    </submittedName>
</protein>
<dbReference type="Proteomes" id="UP000030151">
    <property type="component" value="Unassembled WGS sequence"/>
</dbReference>
<comment type="caution">
    <text evidence="2">The sequence shown here is derived from an EMBL/GenBank/DDBJ whole genome shotgun (WGS) entry which is preliminary data.</text>
</comment>
<dbReference type="HOGENOM" id="CLU_127783_0_0_1"/>
<gene>
    <name evidence="2" type="ORF">X797_008075</name>
</gene>
<dbReference type="OrthoDB" id="10361617at2759"/>
<accession>A0A014N0Y7</accession>
<evidence type="ECO:0000313" key="3">
    <source>
        <dbReference type="Proteomes" id="UP000030151"/>
    </source>
</evidence>
<dbReference type="EMBL" id="JELW01000023">
    <property type="protein sequence ID" value="EXU98838.1"/>
    <property type="molecule type" value="Genomic_DNA"/>
</dbReference>
<dbReference type="eggNOG" id="ENOG502RKKW">
    <property type="taxonomic scope" value="Eukaryota"/>
</dbReference>
<feature type="region of interest" description="Disordered" evidence="1">
    <location>
        <begin position="69"/>
        <end position="92"/>
    </location>
</feature>
<reference evidence="2 3" key="1">
    <citation type="submission" date="2014-02" db="EMBL/GenBank/DDBJ databases">
        <title>The genome sequence of the entomopathogenic fungus Metarhizium robertsii ARSEF 2575.</title>
        <authorList>
            <person name="Giuliano Garisto Donzelli B."/>
            <person name="Roe B.A."/>
            <person name="Macmil S.L."/>
            <person name="Krasnoff S.B."/>
            <person name="Gibson D.M."/>
        </authorList>
    </citation>
    <scope>NUCLEOTIDE SEQUENCE [LARGE SCALE GENOMIC DNA]</scope>
    <source>
        <strain evidence="2 3">ARSEF 2575</strain>
    </source>
</reference>
<organism evidence="2 3">
    <name type="scientific">Metarhizium robertsii</name>
    <dbReference type="NCBI Taxonomy" id="568076"/>
    <lineage>
        <taxon>Eukaryota</taxon>
        <taxon>Fungi</taxon>
        <taxon>Dikarya</taxon>
        <taxon>Ascomycota</taxon>
        <taxon>Pezizomycotina</taxon>
        <taxon>Sordariomycetes</taxon>
        <taxon>Hypocreomycetidae</taxon>
        <taxon>Hypocreales</taxon>
        <taxon>Clavicipitaceae</taxon>
        <taxon>Metarhizium</taxon>
    </lineage>
</organism>